<comment type="subcellular location">
    <subcellularLocation>
        <location evidence="1">Cell membrane</location>
        <topology evidence="1">Multi-pass membrane protein</topology>
    </subcellularLocation>
</comment>
<dbReference type="GO" id="GO:0005886">
    <property type="term" value="C:plasma membrane"/>
    <property type="evidence" value="ECO:0007669"/>
    <property type="project" value="UniProtKB-SubCell"/>
</dbReference>
<comment type="function">
    <text evidence="8">Part of the ABC transporter complex CysAWTP (TC 3.A.1.6.1) involved in sulfate/thiosulfate import. Probably responsible for the translocation of the substrate across the membrane.</text>
</comment>
<comment type="caution">
    <text evidence="11">The sequence shown here is derived from an EMBL/GenBank/DDBJ whole genome shotgun (WGS) entry which is preliminary data.</text>
</comment>
<dbReference type="PANTHER" id="PTHR30406">
    <property type="entry name" value="SULFATE TRANSPORT SYSTEM PERMEASE PROTEIN"/>
    <property type="match status" value="1"/>
</dbReference>
<dbReference type="InterPro" id="IPR005667">
    <property type="entry name" value="Sulph_transpt2"/>
</dbReference>
<feature type="domain" description="ABC transmembrane type-1" evidence="10">
    <location>
        <begin position="64"/>
        <end position="118"/>
    </location>
</feature>
<keyword evidence="7 9" id="KW-0472">Membrane</keyword>
<keyword evidence="3" id="KW-0813">Transport</keyword>
<proteinExistence type="predicted"/>
<evidence type="ECO:0000256" key="2">
    <source>
        <dbReference type="ARBA" id="ARBA00011779"/>
    </source>
</evidence>
<evidence type="ECO:0000256" key="1">
    <source>
        <dbReference type="ARBA" id="ARBA00004651"/>
    </source>
</evidence>
<feature type="transmembrane region" description="Helical" evidence="9">
    <location>
        <begin position="61"/>
        <end position="89"/>
    </location>
</feature>
<organism evidence="11 12">
    <name type="scientific">Neisseria sicca</name>
    <dbReference type="NCBI Taxonomy" id="490"/>
    <lineage>
        <taxon>Bacteria</taxon>
        <taxon>Pseudomonadati</taxon>
        <taxon>Pseudomonadota</taxon>
        <taxon>Betaproteobacteria</taxon>
        <taxon>Neisseriales</taxon>
        <taxon>Neisseriaceae</taxon>
        <taxon>Neisseria</taxon>
    </lineage>
</organism>
<name>A0A930DHS2_NEISI</name>
<evidence type="ECO:0000256" key="8">
    <source>
        <dbReference type="ARBA" id="ARBA00025323"/>
    </source>
</evidence>
<dbReference type="InterPro" id="IPR000515">
    <property type="entry name" value="MetI-like"/>
</dbReference>
<dbReference type="Proteomes" id="UP000780345">
    <property type="component" value="Unassembled WGS sequence"/>
</dbReference>
<evidence type="ECO:0000256" key="3">
    <source>
        <dbReference type="ARBA" id="ARBA00022448"/>
    </source>
</evidence>
<evidence type="ECO:0000256" key="6">
    <source>
        <dbReference type="ARBA" id="ARBA00023032"/>
    </source>
</evidence>
<dbReference type="Gene3D" id="1.10.3720.10">
    <property type="entry name" value="MetI-like"/>
    <property type="match status" value="1"/>
</dbReference>
<keyword evidence="6" id="KW-0764">Sulfate transport</keyword>
<comment type="subunit">
    <text evidence="2">The complex is composed of two ATP-binding proteins (CysA), two transmembrane proteins (CysT and CysW) and a solute-binding protein (CysP).</text>
</comment>
<evidence type="ECO:0000256" key="9">
    <source>
        <dbReference type="SAM" id="Phobius"/>
    </source>
</evidence>
<dbReference type="PROSITE" id="PS50928">
    <property type="entry name" value="ABC_TM1"/>
    <property type="match status" value="1"/>
</dbReference>
<accession>A0A930DHS2</accession>
<evidence type="ECO:0000313" key="11">
    <source>
        <dbReference type="EMBL" id="MBF1265682.1"/>
    </source>
</evidence>
<gene>
    <name evidence="11" type="ORF">HXM80_08440</name>
</gene>
<keyword evidence="5 9" id="KW-1133">Transmembrane helix</keyword>
<dbReference type="InterPro" id="IPR035906">
    <property type="entry name" value="MetI-like_sf"/>
</dbReference>
<evidence type="ECO:0000256" key="4">
    <source>
        <dbReference type="ARBA" id="ARBA00022692"/>
    </source>
</evidence>
<dbReference type="EMBL" id="JABZQQ010000073">
    <property type="protein sequence ID" value="MBF1265682.1"/>
    <property type="molecule type" value="Genomic_DNA"/>
</dbReference>
<protein>
    <submittedName>
        <fullName evidence="11">Sulfate ABC transporter permease subunit CysW</fullName>
    </submittedName>
</protein>
<evidence type="ECO:0000259" key="10">
    <source>
        <dbReference type="PROSITE" id="PS50928"/>
    </source>
</evidence>
<keyword evidence="4 9" id="KW-0812">Transmembrane</keyword>
<dbReference type="SUPFAM" id="SSF161098">
    <property type="entry name" value="MetI-like"/>
    <property type="match status" value="1"/>
</dbReference>
<evidence type="ECO:0000313" key="12">
    <source>
        <dbReference type="Proteomes" id="UP000780345"/>
    </source>
</evidence>
<feature type="transmembrane region" description="Helical" evidence="9">
    <location>
        <begin position="18"/>
        <end position="41"/>
    </location>
</feature>
<dbReference type="PANTHER" id="PTHR30406:SF1">
    <property type="entry name" value="SULFATE TRANSPORT SYSTEM PERMEASE PROTEIN CYSW"/>
    <property type="match status" value="1"/>
</dbReference>
<reference evidence="11" key="1">
    <citation type="submission" date="2020-04" db="EMBL/GenBank/DDBJ databases">
        <title>Deep metagenomics examines the oral microbiome during advanced dental caries in children, revealing novel taxa and co-occurrences with host molecules.</title>
        <authorList>
            <person name="Baker J.L."/>
            <person name="Morton J.T."/>
            <person name="Dinis M."/>
            <person name="Alvarez R."/>
            <person name="Tran N.C."/>
            <person name="Knight R."/>
            <person name="Edlund A."/>
        </authorList>
    </citation>
    <scope>NUCLEOTIDE SEQUENCE</scope>
    <source>
        <strain evidence="11">JCVI_32_bin.62</strain>
    </source>
</reference>
<feature type="non-terminal residue" evidence="11">
    <location>
        <position position="118"/>
    </location>
</feature>
<dbReference type="GO" id="GO:0015419">
    <property type="term" value="F:ABC-type sulfate transporter activity"/>
    <property type="evidence" value="ECO:0007669"/>
    <property type="project" value="InterPro"/>
</dbReference>
<dbReference type="AlphaFoldDB" id="A0A930DHS2"/>
<evidence type="ECO:0000256" key="5">
    <source>
        <dbReference type="ARBA" id="ARBA00022989"/>
    </source>
</evidence>
<evidence type="ECO:0000256" key="7">
    <source>
        <dbReference type="ARBA" id="ARBA00023136"/>
    </source>
</evidence>
<sequence>MKPYSANPNLTEPRWLRVLLTAVALGFLLLMLVVPLVAVFYEALKGGWDLYLQSLTDPEAWAAIKLTLITAAVVVPVNAVLGVAMAWLLTRFDFRGKQLLTTLLDLPFSVSPVVAGLM</sequence>